<organism evidence="9 10">
    <name type="scientific">Gottschalkia purinilytica</name>
    <name type="common">Clostridium purinilyticum</name>
    <dbReference type="NCBI Taxonomy" id="1503"/>
    <lineage>
        <taxon>Bacteria</taxon>
        <taxon>Bacillati</taxon>
        <taxon>Bacillota</taxon>
        <taxon>Tissierellia</taxon>
        <taxon>Tissierellales</taxon>
        <taxon>Gottschalkiaceae</taxon>
        <taxon>Gottschalkia</taxon>
    </lineage>
</organism>
<dbReference type="CDD" id="cd00614">
    <property type="entry name" value="CGS_like"/>
    <property type="match status" value="1"/>
</dbReference>
<evidence type="ECO:0000256" key="8">
    <source>
        <dbReference type="RuleBase" id="RU362118"/>
    </source>
</evidence>
<gene>
    <name evidence="9" type="primary">mdeA</name>
    <name evidence="9" type="ORF">CLPU_6c01310</name>
</gene>
<keyword evidence="4 7" id="KW-0663">Pyridoxal phosphate</keyword>
<dbReference type="Gene3D" id="3.40.640.10">
    <property type="entry name" value="Type I PLP-dependent aspartate aminotransferase-like (Major domain)"/>
    <property type="match status" value="1"/>
</dbReference>
<accession>A0A0L0WBB5</accession>
<dbReference type="AlphaFoldDB" id="A0A0L0WBB5"/>
<keyword evidence="10" id="KW-1185">Reference proteome</keyword>
<dbReference type="InterPro" id="IPR015421">
    <property type="entry name" value="PyrdxlP-dep_Trfase_major"/>
</dbReference>
<dbReference type="GO" id="GO:0071269">
    <property type="term" value="P:L-homocysteine biosynthetic process"/>
    <property type="evidence" value="ECO:0007669"/>
    <property type="project" value="TreeGrafter"/>
</dbReference>
<dbReference type="GO" id="GO:0030170">
    <property type="term" value="F:pyridoxal phosphate binding"/>
    <property type="evidence" value="ECO:0007669"/>
    <property type="project" value="InterPro"/>
</dbReference>
<name>A0A0L0WBB5_GOTPU</name>
<dbReference type="GO" id="GO:0016829">
    <property type="term" value="F:lyase activity"/>
    <property type="evidence" value="ECO:0007669"/>
    <property type="project" value="UniProtKB-KW"/>
</dbReference>
<dbReference type="GO" id="GO:0005737">
    <property type="term" value="C:cytoplasm"/>
    <property type="evidence" value="ECO:0007669"/>
    <property type="project" value="TreeGrafter"/>
</dbReference>
<evidence type="ECO:0000256" key="5">
    <source>
        <dbReference type="ARBA" id="ARBA00060995"/>
    </source>
</evidence>
<protein>
    <recommendedName>
        <fullName evidence="6">O-succinylhomoserine sulfhydrylase</fullName>
    </recommendedName>
</protein>
<feature type="modified residue" description="N6-(pyridoxal phosphate)lysine" evidence="7">
    <location>
        <position position="209"/>
    </location>
</feature>
<keyword evidence="9" id="KW-0456">Lyase</keyword>
<evidence type="ECO:0000256" key="7">
    <source>
        <dbReference type="PIRSR" id="PIRSR001434-2"/>
    </source>
</evidence>
<dbReference type="SUPFAM" id="SSF53383">
    <property type="entry name" value="PLP-dependent transferases"/>
    <property type="match status" value="1"/>
</dbReference>
<dbReference type="FunFam" id="3.90.1150.10:FF:000033">
    <property type="entry name" value="Cystathionine gamma-synthase"/>
    <property type="match status" value="1"/>
</dbReference>
<keyword evidence="3 9" id="KW-0808">Transferase</keyword>
<dbReference type="FunFam" id="3.40.640.10:FF:000035">
    <property type="entry name" value="O-succinylhomoserine sulfhydrylase"/>
    <property type="match status" value="1"/>
</dbReference>
<dbReference type="InterPro" id="IPR054542">
    <property type="entry name" value="Cys_met_metab_PP"/>
</dbReference>
<comment type="similarity">
    <text evidence="5">Belongs to the trans-sulfuration enzymes family. MetZ subfamily.</text>
</comment>
<dbReference type="InterPro" id="IPR015422">
    <property type="entry name" value="PyrdxlP-dep_Trfase_small"/>
</dbReference>
<dbReference type="PANTHER" id="PTHR43797">
    <property type="entry name" value="HOMOCYSTEINE/CYSTEINE SYNTHASE"/>
    <property type="match status" value="1"/>
</dbReference>
<evidence type="ECO:0000256" key="2">
    <source>
        <dbReference type="ARBA" id="ARBA00011881"/>
    </source>
</evidence>
<dbReference type="RefSeq" id="WP_050355160.1">
    <property type="nucleotide sequence ID" value="NZ_LGSS01000006.1"/>
</dbReference>
<dbReference type="InterPro" id="IPR015424">
    <property type="entry name" value="PyrdxlP-dep_Trfase"/>
</dbReference>
<evidence type="ECO:0000256" key="1">
    <source>
        <dbReference type="ARBA" id="ARBA00001933"/>
    </source>
</evidence>
<dbReference type="PATRIC" id="fig|1503.3.peg.2930"/>
<dbReference type="PIRSF" id="PIRSF001434">
    <property type="entry name" value="CGS"/>
    <property type="match status" value="1"/>
</dbReference>
<dbReference type="GO" id="GO:0003961">
    <property type="term" value="F:O-acetylhomoserine aminocarboxypropyltransferase activity"/>
    <property type="evidence" value="ECO:0007669"/>
    <property type="project" value="TreeGrafter"/>
</dbReference>
<evidence type="ECO:0000256" key="4">
    <source>
        <dbReference type="ARBA" id="ARBA00022898"/>
    </source>
</evidence>
<reference evidence="10" key="1">
    <citation type="submission" date="2015-07" db="EMBL/GenBank/DDBJ databases">
        <title>Draft genome sequence of the purine-degrading Gottschalkia purinilyticum DSM 1384 (formerly Clostridium purinilyticum).</title>
        <authorList>
            <person name="Poehlein A."/>
            <person name="Schiel-Bengelsdorf B."/>
            <person name="Bengelsdorf F.R."/>
            <person name="Daniel R."/>
            <person name="Duerre P."/>
        </authorList>
    </citation>
    <scope>NUCLEOTIDE SEQUENCE [LARGE SCALE GENOMIC DNA]</scope>
    <source>
        <strain evidence="10">DSM 1384</strain>
    </source>
</reference>
<evidence type="ECO:0000256" key="3">
    <source>
        <dbReference type="ARBA" id="ARBA00022679"/>
    </source>
</evidence>
<dbReference type="Proteomes" id="UP000037267">
    <property type="component" value="Unassembled WGS sequence"/>
</dbReference>
<sequence length="426" mass="46703">MGEKSYKFETVQVHGGQLVDTDTKSRAVPIYQTTSYVFNDTQDAAELFSLSKVGNIYTRVTNPTTDILEKRIAELEGGVGAVATSSGMAAITYSILNIAKSGDEIVAISTLYGGTYTLFNHTLKNLGIKVNLINPEDLEELAKVINEKTKAVFVESIGNPDINVIDIEKVADIAHRNNIPLIVDNTFATPYLLKPIEYGADIVVHSTTKFIGGHGTSIGGVVVDSGKFNWNNGKFPGIVEPDPSYHGLSFLEAFEEAAYISKLRTTLLRDIGASISPFNSFLILLGLETLSLRIERHVENAKKVAEYLENHPKIEWVRYPGLKSNKYHELANKYLPKGAGSIFTFGLKDGYEAGKKLIESVEIFSHLANVGDAKSLIIHPASTTHQQLNEEEQVLAGVNPELIRVSIGIENVEDLIEDLEKGLQNI</sequence>
<dbReference type="NCBIfam" id="TIGR01326">
    <property type="entry name" value="OAH_OAS_sulfhy"/>
    <property type="match status" value="1"/>
</dbReference>
<evidence type="ECO:0000256" key="6">
    <source>
        <dbReference type="ARBA" id="ARBA00071157"/>
    </source>
</evidence>
<evidence type="ECO:0000313" key="9">
    <source>
        <dbReference type="EMBL" id="KNF08645.1"/>
    </source>
</evidence>
<dbReference type="GO" id="GO:0019346">
    <property type="term" value="P:transsulfuration"/>
    <property type="evidence" value="ECO:0007669"/>
    <property type="project" value="InterPro"/>
</dbReference>
<dbReference type="STRING" id="1503.CLPU_6c01310"/>
<comment type="subunit">
    <text evidence="2">Homotetramer.</text>
</comment>
<comment type="cofactor">
    <cofactor evidence="1 8">
        <name>pyridoxal 5'-phosphate</name>
        <dbReference type="ChEBI" id="CHEBI:597326"/>
    </cofactor>
</comment>
<dbReference type="GO" id="GO:0004124">
    <property type="term" value="F:cysteine synthase activity"/>
    <property type="evidence" value="ECO:0007669"/>
    <property type="project" value="TreeGrafter"/>
</dbReference>
<dbReference type="GO" id="GO:0006535">
    <property type="term" value="P:cysteine biosynthetic process from serine"/>
    <property type="evidence" value="ECO:0007669"/>
    <property type="project" value="TreeGrafter"/>
</dbReference>
<dbReference type="OrthoDB" id="9780685at2"/>
<proteinExistence type="inferred from homology"/>
<dbReference type="PROSITE" id="PS00868">
    <property type="entry name" value="CYS_MET_METAB_PP"/>
    <property type="match status" value="1"/>
</dbReference>
<evidence type="ECO:0000313" key="10">
    <source>
        <dbReference type="Proteomes" id="UP000037267"/>
    </source>
</evidence>
<dbReference type="Gene3D" id="3.90.1150.10">
    <property type="entry name" value="Aspartate Aminotransferase, domain 1"/>
    <property type="match status" value="1"/>
</dbReference>
<dbReference type="PANTHER" id="PTHR43797:SF2">
    <property type="entry name" value="HOMOCYSTEINE_CYSTEINE SYNTHASE"/>
    <property type="match status" value="1"/>
</dbReference>
<dbReference type="Pfam" id="PF01053">
    <property type="entry name" value="Cys_Met_Meta_PP"/>
    <property type="match status" value="1"/>
</dbReference>
<dbReference type="InterPro" id="IPR000277">
    <property type="entry name" value="Cys/Met-Metab_PyrdxlP-dep_enz"/>
</dbReference>
<dbReference type="EMBL" id="LGSS01000006">
    <property type="protein sequence ID" value="KNF08645.1"/>
    <property type="molecule type" value="Genomic_DNA"/>
</dbReference>
<dbReference type="InterPro" id="IPR006235">
    <property type="entry name" value="OAc-hSer/O-AcSer_sulfhydrylase"/>
</dbReference>
<comment type="caution">
    <text evidence="9">The sequence shown here is derived from an EMBL/GenBank/DDBJ whole genome shotgun (WGS) entry which is preliminary data.</text>
</comment>